<dbReference type="InterPro" id="IPR036759">
    <property type="entry name" value="TPK_catalytic_sf"/>
</dbReference>
<dbReference type="RefSeq" id="WP_051307759.1">
    <property type="nucleotide sequence ID" value="NZ_CP021081.1"/>
</dbReference>
<dbReference type="PANTHER" id="PTHR41299:SF1">
    <property type="entry name" value="THIAMINE PYROPHOSPHOKINASE"/>
    <property type="match status" value="1"/>
</dbReference>
<evidence type="ECO:0000256" key="4">
    <source>
        <dbReference type="ARBA" id="ARBA00022840"/>
    </source>
</evidence>
<dbReference type="EMBL" id="CP021081">
    <property type="protein sequence ID" value="ASN81265.1"/>
    <property type="molecule type" value="Genomic_DNA"/>
</dbReference>
<dbReference type="KEGG" id="dfc:DFI_09800"/>
<dbReference type="SUPFAM" id="SSF63999">
    <property type="entry name" value="Thiamin pyrophosphokinase, catalytic domain"/>
    <property type="match status" value="1"/>
</dbReference>
<proteinExistence type="predicted"/>
<evidence type="ECO:0000256" key="1">
    <source>
        <dbReference type="ARBA" id="ARBA00022679"/>
    </source>
</evidence>
<dbReference type="PANTHER" id="PTHR41299">
    <property type="entry name" value="THIAMINE PYROPHOSPHOKINASE"/>
    <property type="match status" value="1"/>
</dbReference>
<dbReference type="Pfam" id="PF04265">
    <property type="entry name" value="TPK_B1_binding"/>
    <property type="match status" value="1"/>
</dbReference>
<dbReference type="SMART" id="SM00983">
    <property type="entry name" value="TPK_B1_binding"/>
    <property type="match status" value="1"/>
</dbReference>
<sequence length="218" mass="22355">MTAWILVGGRLVRTPALEALPRPALVVAADGGARHAAALGVRVDAWVGDFDSSQGVHVDAPREVHPAAKDQTDAELAARVALARGARELVFVGAFGGRFDHAAALMLGGLRLVREGHAVTLTSGDEWAWPLLPGAPLVRSLEAGVTLSVLAVADLRGLTLRGVRWPLEGADVPLGSGWTVSNEVVGGPVMAALAGGQALVTALTPAAPGNHPQDEPVP</sequence>
<evidence type="ECO:0000256" key="3">
    <source>
        <dbReference type="ARBA" id="ARBA00022777"/>
    </source>
</evidence>
<dbReference type="InterPro" id="IPR007373">
    <property type="entry name" value="Thiamin_PyroPKinase_B1-bd"/>
</dbReference>
<dbReference type="Proteomes" id="UP000259030">
    <property type="component" value="Chromosome"/>
</dbReference>
<evidence type="ECO:0000313" key="8">
    <source>
        <dbReference type="Proteomes" id="UP000259030"/>
    </source>
</evidence>
<dbReference type="InterPro" id="IPR053149">
    <property type="entry name" value="TPK"/>
</dbReference>
<dbReference type="GO" id="GO:0004788">
    <property type="term" value="F:thiamine diphosphokinase activity"/>
    <property type="evidence" value="ECO:0007669"/>
    <property type="project" value="UniProtKB-UniRule"/>
</dbReference>
<dbReference type="Pfam" id="PF04263">
    <property type="entry name" value="TPK_catalytic"/>
    <property type="match status" value="1"/>
</dbReference>
<dbReference type="EC" id="2.7.6.2" evidence="5"/>
<dbReference type="GO" id="GO:0016301">
    <property type="term" value="F:kinase activity"/>
    <property type="evidence" value="ECO:0007669"/>
    <property type="project" value="UniProtKB-KW"/>
</dbReference>
<dbReference type="GO" id="GO:0006772">
    <property type="term" value="P:thiamine metabolic process"/>
    <property type="evidence" value="ECO:0007669"/>
    <property type="project" value="UniProtKB-UniRule"/>
</dbReference>
<name>A0A221SX91_9DEIO</name>
<organism evidence="7 8">
    <name type="scientific">Deinococcus ficus</name>
    <dbReference type="NCBI Taxonomy" id="317577"/>
    <lineage>
        <taxon>Bacteria</taxon>
        <taxon>Thermotogati</taxon>
        <taxon>Deinococcota</taxon>
        <taxon>Deinococci</taxon>
        <taxon>Deinococcales</taxon>
        <taxon>Deinococcaceae</taxon>
        <taxon>Deinococcus</taxon>
    </lineage>
</organism>
<evidence type="ECO:0000256" key="2">
    <source>
        <dbReference type="ARBA" id="ARBA00022741"/>
    </source>
</evidence>
<keyword evidence="1" id="KW-0808">Transferase</keyword>
<dbReference type="GO" id="GO:0030975">
    <property type="term" value="F:thiamine binding"/>
    <property type="evidence" value="ECO:0007669"/>
    <property type="project" value="InterPro"/>
</dbReference>
<evidence type="ECO:0000256" key="5">
    <source>
        <dbReference type="NCBIfam" id="TIGR01378"/>
    </source>
</evidence>
<gene>
    <name evidence="7" type="ORF">DFI_09800</name>
</gene>
<accession>A0A221SX91</accession>
<keyword evidence="2" id="KW-0547">Nucleotide-binding</keyword>
<dbReference type="STRING" id="317577.GCA_000419625_01952"/>
<evidence type="ECO:0000259" key="6">
    <source>
        <dbReference type="SMART" id="SM00983"/>
    </source>
</evidence>
<dbReference type="Gene3D" id="3.40.50.10240">
    <property type="entry name" value="Thiamin pyrophosphokinase, catalytic domain"/>
    <property type="match status" value="1"/>
</dbReference>
<keyword evidence="4" id="KW-0067">ATP-binding</keyword>
<dbReference type="InterPro" id="IPR007371">
    <property type="entry name" value="TPK_catalytic"/>
</dbReference>
<dbReference type="GO" id="GO:0009229">
    <property type="term" value="P:thiamine diphosphate biosynthetic process"/>
    <property type="evidence" value="ECO:0007669"/>
    <property type="project" value="InterPro"/>
</dbReference>
<protein>
    <recommendedName>
        <fullName evidence="5">Thiamine diphosphokinase</fullName>
        <ecNumber evidence="5">2.7.6.2</ecNumber>
    </recommendedName>
</protein>
<dbReference type="NCBIfam" id="TIGR01378">
    <property type="entry name" value="thi_PPkinase"/>
    <property type="match status" value="1"/>
</dbReference>
<keyword evidence="3 7" id="KW-0418">Kinase</keyword>
<dbReference type="GO" id="GO:0005524">
    <property type="term" value="F:ATP binding"/>
    <property type="evidence" value="ECO:0007669"/>
    <property type="project" value="UniProtKB-KW"/>
</dbReference>
<dbReference type="CDD" id="cd07995">
    <property type="entry name" value="TPK"/>
    <property type="match status" value="1"/>
</dbReference>
<evidence type="ECO:0000313" key="7">
    <source>
        <dbReference type="EMBL" id="ASN81265.1"/>
    </source>
</evidence>
<reference evidence="7 8" key="1">
    <citation type="submission" date="2017-05" db="EMBL/GenBank/DDBJ databases">
        <title>The complete genome sequence of Deinococcus ficus isolated from the rhizosphere of the Ficus religiosa L. in Taiwan.</title>
        <authorList>
            <person name="Wu K.-M."/>
            <person name="Liao T.-L."/>
            <person name="Liu Y.-M."/>
            <person name="Young C.-C."/>
            <person name="Tsai S.-F."/>
        </authorList>
    </citation>
    <scope>NUCLEOTIDE SEQUENCE [LARGE SCALE GENOMIC DNA]</scope>
    <source>
        <strain evidence="7 8">CC-FR2-10</strain>
    </source>
</reference>
<dbReference type="InterPro" id="IPR006282">
    <property type="entry name" value="Thi_PPkinase"/>
</dbReference>
<feature type="domain" description="Thiamin pyrophosphokinase thiamin-binding" evidence="6">
    <location>
        <begin position="134"/>
        <end position="199"/>
    </location>
</feature>
<keyword evidence="8" id="KW-1185">Reference proteome</keyword>
<dbReference type="AlphaFoldDB" id="A0A221SX91"/>